<keyword evidence="1 3" id="KW-0853">WD repeat</keyword>
<gene>
    <name evidence="6" type="ORF">BECKFM1743A_GA0114220_100985</name>
    <name evidence="7" type="ORF">BECKFM1743B_GA0114221_100466</name>
    <name evidence="5" type="ORF">BECKFM1743C_GA0114222_1001610</name>
</gene>
<name>A0A450S005_9GAMM</name>
<feature type="region of interest" description="Disordered" evidence="4">
    <location>
        <begin position="524"/>
        <end position="551"/>
    </location>
</feature>
<evidence type="ECO:0000313" key="5">
    <source>
        <dbReference type="EMBL" id="VFJ44781.1"/>
    </source>
</evidence>
<dbReference type="InterPro" id="IPR001806">
    <property type="entry name" value="Small_GTPase"/>
</dbReference>
<evidence type="ECO:0000313" key="7">
    <source>
        <dbReference type="EMBL" id="VFK07628.1"/>
    </source>
</evidence>
<feature type="repeat" description="WD" evidence="3">
    <location>
        <begin position="105"/>
        <end position="146"/>
    </location>
</feature>
<dbReference type="InterPro" id="IPR001680">
    <property type="entry name" value="WD40_rpt"/>
</dbReference>
<evidence type="ECO:0000256" key="1">
    <source>
        <dbReference type="ARBA" id="ARBA00022574"/>
    </source>
</evidence>
<dbReference type="Pfam" id="PF00400">
    <property type="entry name" value="WD40"/>
    <property type="match status" value="6"/>
</dbReference>
<reference evidence="5" key="1">
    <citation type="submission" date="2019-02" db="EMBL/GenBank/DDBJ databases">
        <authorList>
            <person name="Gruber-Vodicka R. H."/>
            <person name="Seah K. B. B."/>
        </authorList>
    </citation>
    <scope>NUCLEOTIDE SEQUENCE</scope>
    <source>
        <strain evidence="6">BECK_BZ163</strain>
        <strain evidence="7">BECK_BZ164</strain>
        <strain evidence="5">BECK_BZ165</strain>
    </source>
</reference>
<dbReference type="PROSITE" id="PS50082">
    <property type="entry name" value="WD_REPEATS_2"/>
    <property type="match status" value="5"/>
</dbReference>
<keyword evidence="2" id="KW-0677">Repeat</keyword>
<dbReference type="EMBL" id="CAADFA010000016">
    <property type="protein sequence ID" value="VFJ44781.1"/>
    <property type="molecule type" value="Genomic_DNA"/>
</dbReference>
<dbReference type="GO" id="GO:0003924">
    <property type="term" value="F:GTPase activity"/>
    <property type="evidence" value="ECO:0007669"/>
    <property type="project" value="InterPro"/>
</dbReference>
<dbReference type="PANTHER" id="PTHR19848:SF8">
    <property type="entry name" value="F-BOX AND WD REPEAT DOMAIN CONTAINING 7"/>
    <property type="match status" value="1"/>
</dbReference>
<dbReference type="InterPro" id="IPR019775">
    <property type="entry name" value="WD40_repeat_CS"/>
</dbReference>
<dbReference type="PANTHER" id="PTHR19848">
    <property type="entry name" value="WD40 REPEAT PROTEIN"/>
    <property type="match status" value="1"/>
</dbReference>
<evidence type="ECO:0000313" key="6">
    <source>
        <dbReference type="EMBL" id="VFJ52143.1"/>
    </source>
</evidence>
<dbReference type="GO" id="GO:0005525">
    <property type="term" value="F:GTP binding"/>
    <property type="evidence" value="ECO:0007669"/>
    <property type="project" value="InterPro"/>
</dbReference>
<dbReference type="PROSITE" id="PS50294">
    <property type="entry name" value="WD_REPEATS_REGION"/>
    <property type="match status" value="5"/>
</dbReference>
<evidence type="ECO:0000256" key="3">
    <source>
        <dbReference type="PROSITE-ProRule" id="PRU00221"/>
    </source>
</evidence>
<dbReference type="EMBL" id="CAADEZ010000098">
    <property type="protein sequence ID" value="VFJ52143.1"/>
    <property type="molecule type" value="Genomic_DNA"/>
</dbReference>
<evidence type="ECO:0000256" key="2">
    <source>
        <dbReference type="ARBA" id="ARBA00022737"/>
    </source>
</evidence>
<dbReference type="SMART" id="SM00175">
    <property type="entry name" value="RAB"/>
    <property type="match status" value="1"/>
</dbReference>
<sequence>MIQQKTNPSPHPALRLRHTLLGHTGAVYRMALSPDGRILASPSDDGTIRLWNTETGQSLRELKHGGIPICVAWSPDDIRLASGGGPHDKKVSLWDATTGERIQILGEHNGRVSGVAWSPDGKWLASGSDDGTIRLWDPESEGAPRELRGHTVGVEGIAWSPDGQQLCSGAWDGALRLWDMGSGETIRKLEGYKVPVSSVTWSPDGRRIALGSHDRTIRIWAPETGRQQQVLEGHTTSVVSVAFLGGGHLLASLGENGRLILWRTDTWAQVMQVDGIGDVGFFSNLAAHPTLSVMAVRGASIKEINIWVIDFALLRATKTTTSTVYVNAKAVLLGDSGVGKSGLGIRIAEKEFRKTESTHGAQFWHFTADRLPGLPEHIQAELTLWDLAGQPEYRLTHQLFLDDADAALLLFDCSDANDPFRGAPYWAKVLKKRAPAHAWRCLVSSRSDVSPVTVDQREINHFLGSHGLDEYHKTSAATGEGVTELFDRLMAAIPWDQLPRTSTPRLFQVIREFLLEQKQQVIEAREPAGGTDARSTEPNPQSGNTDSRRPQGNLIAMDEIRREVGARFPERAVTQPELDTVVTLLQSRGLVHRLTRRPGEDWILLKPERINQYGAAIIQAARNHPKEIGAVTERAVLTGALAFTGFERLPGAEERIVLAATTELLLQHNLCFREMGYLVFPSQISVTRVPPAEALPRAEIAYRFSGAIETIYASLVVRLSYTDHFRREDQWRYAVEFSRAGHRLGFSMQQVEEGTGEIEIYFQTGVSEFDRVTFIRFITDHLRARGVDIQERIRLYCPNCDEEVTNRKAIERRVAAGKLDIPCQFCDTTIVIPEGVEEHYRREPALDKKQRQLADLVEKRTAKEVSRFRSDMQNYRPAKNKQYLGKIEKISVSKAVKRLKELGMTDMDLFHKTMTAARTANAERLYVATSSRQFSDIGIRKAEYLVVATYILRASAKELGQLVNSDAPVVYANPELAEEYWLPKLSDAAGDDGVILEIEL</sequence>
<dbReference type="EMBL" id="CAADFL010000046">
    <property type="protein sequence ID" value="VFK07628.1"/>
    <property type="molecule type" value="Genomic_DNA"/>
</dbReference>
<evidence type="ECO:0000256" key="4">
    <source>
        <dbReference type="SAM" id="MobiDB-lite"/>
    </source>
</evidence>
<dbReference type="SMART" id="SM00320">
    <property type="entry name" value="WD40"/>
    <property type="match status" value="6"/>
</dbReference>
<feature type="repeat" description="WD" evidence="3">
    <location>
        <begin position="20"/>
        <end position="61"/>
    </location>
</feature>
<feature type="repeat" description="WD" evidence="3">
    <location>
        <begin position="189"/>
        <end position="230"/>
    </location>
</feature>
<dbReference type="InterPro" id="IPR020472">
    <property type="entry name" value="WD40_PAC1"/>
</dbReference>
<dbReference type="PROSITE" id="PS51419">
    <property type="entry name" value="RAB"/>
    <property type="match status" value="1"/>
</dbReference>
<feature type="compositionally biased region" description="Polar residues" evidence="4">
    <location>
        <begin position="536"/>
        <end position="545"/>
    </location>
</feature>
<dbReference type="Pfam" id="PF00071">
    <property type="entry name" value="Ras"/>
    <property type="match status" value="1"/>
</dbReference>
<dbReference type="Gene3D" id="3.40.50.300">
    <property type="entry name" value="P-loop containing nucleotide triphosphate hydrolases"/>
    <property type="match status" value="1"/>
</dbReference>
<accession>A0A450S005</accession>
<dbReference type="InterPro" id="IPR027417">
    <property type="entry name" value="P-loop_NTPase"/>
</dbReference>
<dbReference type="AlphaFoldDB" id="A0A450S005"/>
<protein>
    <submittedName>
        <fullName evidence="5">Small GTP-binding protein domain-containing protein</fullName>
    </submittedName>
</protein>
<dbReference type="SUPFAM" id="SSF50978">
    <property type="entry name" value="WD40 repeat-like"/>
    <property type="match status" value="1"/>
</dbReference>
<dbReference type="PRINTS" id="PR00320">
    <property type="entry name" value="GPROTEINBRPT"/>
</dbReference>
<feature type="repeat" description="WD" evidence="3">
    <location>
        <begin position="231"/>
        <end position="272"/>
    </location>
</feature>
<dbReference type="CDD" id="cd00200">
    <property type="entry name" value="WD40"/>
    <property type="match status" value="1"/>
</dbReference>
<feature type="repeat" description="WD" evidence="3">
    <location>
        <begin position="147"/>
        <end position="188"/>
    </location>
</feature>
<dbReference type="InterPro" id="IPR036322">
    <property type="entry name" value="WD40_repeat_dom_sf"/>
</dbReference>
<dbReference type="Gene3D" id="2.130.10.10">
    <property type="entry name" value="YVTN repeat-like/Quinoprotein amine dehydrogenase"/>
    <property type="match status" value="2"/>
</dbReference>
<organism evidence="5">
    <name type="scientific">Candidatus Kentrum sp. FM</name>
    <dbReference type="NCBI Taxonomy" id="2126340"/>
    <lineage>
        <taxon>Bacteria</taxon>
        <taxon>Pseudomonadati</taxon>
        <taxon>Pseudomonadota</taxon>
        <taxon>Gammaproteobacteria</taxon>
        <taxon>Candidatus Kentrum</taxon>
    </lineage>
</organism>
<dbReference type="PROSITE" id="PS00678">
    <property type="entry name" value="WD_REPEATS_1"/>
    <property type="match status" value="1"/>
</dbReference>
<proteinExistence type="predicted"/>
<dbReference type="InterPro" id="IPR015943">
    <property type="entry name" value="WD40/YVTN_repeat-like_dom_sf"/>
</dbReference>
<dbReference type="PRINTS" id="PR00449">
    <property type="entry name" value="RASTRNSFRMNG"/>
</dbReference>
<dbReference type="SUPFAM" id="SSF52540">
    <property type="entry name" value="P-loop containing nucleoside triphosphate hydrolases"/>
    <property type="match status" value="1"/>
</dbReference>